<dbReference type="SMART" id="SM00065">
    <property type="entry name" value="GAF"/>
    <property type="match status" value="2"/>
</dbReference>
<feature type="binding site" evidence="5">
    <location>
        <position position="1488"/>
    </location>
    <ligand>
        <name>AMP</name>
        <dbReference type="ChEBI" id="CHEBI:456215"/>
    </ligand>
</feature>
<evidence type="ECO:0000259" key="9">
    <source>
        <dbReference type="PROSITE" id="PS51845"/>
    </source>
</evidence>
<feature type="compositionally biased region" description="Basic and acidic residues" evidence="8">
    <location>
        <begin position="83"/>
        <end position="95"/>
    </location>
</feature>
<feature type="region of interest" description="Disordered" evidence="8">
    <location>
        <begin position="1"/>
        <end position="134"/>
    </location>
</feature>
<dbReference type="Gene3D" id="1.10.1300.10">
    <property type="entry name" value="3'5'-cyclic nucleotide phosphodiesterase, catalytic domain"/>
    <property type="match status" value="1"/>
</dbReference>
<dbReference type="EMBL" id="HBET01021032">
    <property type="protein sequence ID" value="CAD8569967.1"/>
    <property type="molecule type" value="Transcribed_RNA"/>
</dbReference>
<comment type="cofactor">
    <cofactor evidence="7">
        <name>a divalent metal cation</name>
        <dbReference type="ChEBI" id="CHEBI:60240"/>
    </cofactor>
    <text evidence="7">Binds 2 divalent metal cations per subunit. Site 1 may preferentially bind zinc ions, while site 2 has a preference for magnesium and/or manganese ions.</text>
</comment>
<feature type="binding site" evidence="6">
    <location>
        <position position="1321"/>
    </location>
    <ligand>
        <name>Zn(2+)</name>
        <dbReference type="ChEBI" id="CHEBI:29105"/>
        <label>1</label>
    </ligand>
</feature>
<evidence type="ECO:0000313" key="12">
    <source>
        <dbReference type="Proteomes" id="UP000325113"/>
    </source>
</evidence>
<evidence type="ECO:0000256" key="5">
    <source>
        <dbReference type="PIRSR" id="PIRSR623088-2"/>
    </source>
</evidence>
<dbReference type="Proteomes" id="UP000325113">
    <property type="component" value="Unassembled WGS sequence"/>
</dbReference>
<feature type="binding site" evidence="6">
    <location>
        <position position="1320"/>
    </location>
    <ligand>
        <name>Zn(2+)</name>
        <dbReference type="ChEBI" id="CHEBI:29105"/>
        <label>1</label>
    </ligand>
</feature>
<feature type="binding site" evidence="5">
    <location>
        <begin position="1279"/>
        <end position="1283"/>
    </location>
    <ligand>
        <name>AMP</name>
        <dbReference type="ChEBI" id="CHEBI:456215"/>
    </ligand>
</feature>
<reference evidence="11 12" key="1">
    <citation type="submission" date="2019-07" db="EMBL/GenBank/DDBJ databases">
        <title>Genomes of Cafeteria roenbergensis.</title>
        <authorList>
            <person name="Fischer M.G."/>
            <person name="Hackl T."/>
            <person name="Roman M."/>
        </authorList>
    </citation>
    <scope>NUCLEOTIDE SEQUENCE [LARGE SCALE GENOMIC DNA]</scope>
    <source>
        <strain evidence="11 12">Cflag</strain>
    </source>
</reference>
<feature type="domain" description="PDEase" evidence="9">
    <location>
        <begin position="1187"/>
        <end position="1531"/>
    </location>
</feature>
<dbReference type="PROSITE" id="PS00126">
    <property type="entry name" value="PDEASE_I_1"/>
    <property type="match status" value="1"/>
</dbReference>
<evidence type="ECO:0000256" key="7">
    <source>
        <dbReference type="RuleBase" id="RU363067"/>
    </source>
</evidence>
<dbReference type="InterPro" id="IPR003607">
    <property type="entry name" value="HD/PDEase_dom"/>
</dbReference>
<accession>A0A5A8DPW6</accession>
<dbReference type="PROSITE" id="PS51845">
    <property type="entry name" value="PDEASE_I_2"/>
    <property type="match status" value="1"/>
</dbReference>
<feature type="compositionally biased region" description="Gly residues" evidence="8">
    <location>
        <begin position="163"/>
        <end position="178"/>
    </location>
</feature>
<feature type="region of interest" description="Disordered" evidence="8">
    <location>
        <begin position="149"/>
        <end position="194"/>
    </location>
</feature>
<feature type="active site" description="Proton donor" evidence="4">
    <location>
        <position position="1279"/>
    </location>
</feature>
<feature type="region of interest" description="Disordered" evidence="8">
    <location>
        <begin position="459"/>
        <end position="530"/>
    </location>
</feature>
<feature type="binding site" evidence="6">
    <location>
        <position position="1283"/>
    </location>
    <ligand>
        <name>Zn(2+)</name>
        <dbReference type="ChEBI" id="CHEBI:29105"/>
        <label>1</label>
    </ligand>
</feature>
<feature type="binding site" evidence="5">
    <location>
        <position position="1434"/>
    </location>
    <ligand>
        <name>AMP</name>
        <dbReference type="ChEBI" id="CHEBI:456215"/>
    </ligand>
</feature>
<evidence type="ECO:0000313" key="11">
    <source>
        <dbReference type="EMBL" id="KAA0167436.1"/>
    </source>
</evidence>
<dbReference type="PANTHER" id="PTHR11347">
    <property type="entry name" value="CYCLIC NUCLEOTIDE PHOSPHODIESTERASE"/>
    <property type="match status" value="1"/>
</dbReference>
<feature type="compositionally biased region" description="Low complexity" evidence="8">
    <location>
        <begin position="1094"/>
        <end position="1108"/>
    </location>
</feature>
<dbReference type="SMART" id="SM00471">
    <property type="entry name" value="HDc"/>
    <property type="match status" value="1"/>
</dbReference>
<dbReference type="Gene3D" id="3.30.450.40">
    <property type="match status" value="3"/>
</dbReference>
<dbReference type="InterPro" id="IPR023174">
    <property type="entry name" value="PDEase_CS"/>
</dbReference>
<feature type="compositionally biased region" description="Low complexity" evidence="8">
    <location>
        <begin position="373"/>
        <end position="402"/>
    </location>
</feature>
<dbReference type="PRINTS" id="PR00387">
    <property type="entry name" value="PDIESTERASE1"/>
</dbReference>
<gene>
    <name evidence="10" type="ORF">CROE0942_LOCUS14347</name>
    <name evidence="11" type="ORF">FNF31_00876</name>
</gene>
<comment type="similarity">
    <text evidence="7">Belongs to the cyclic nucleotide phosphodiesterase family.</text>
</comment>
<keyword evidence="3 7" id="KW-0378">Hydrolase</keyword>
<evidence type="ECO:0000256" key="3">
    <source>
        <dbReference type="ARBA" id="ARBA00022801"/>
    </source>
</evidence>
<evidence type="ECO:0000256" key="2">
    <source>
        <dbReference type="ARBA" id="ARBA00022723"/>
    </source>
</evidence>
<evidence type="ECO:0000256" key="6">
    <source>
        <dbReference type="PIRSR" id="PIRSR623088-3"/>
    </source>
</evidence>
<feature type="compositionally biased region" description="Low complexity" evidence="8">
    <location>
        <begin position="1030"/>
        <end position="1057"/>
    </location>
</feature>
<dbReference type="SUPFAM" id="SSF109604">
    <property type="entry name" value="HD-domain/PDEase-like"/>
    <property type="match status" value="1"/>
</dbReference>
<dbReference type="GO" id="GO:0004114">
    <property type="term" value="F:3',5'-cyclic-nucleotide phosphodiesterase activity"/>
    <property type="evidence" value="ECO:0007669"/>
    <property type="project" value="InterPro"/>
</dbReference>
<evidence type="ECO:0000256" key="8">
    <source>
        <dbReference type="SAM" id="MobiDB-lite"/>
    </source>
</evidence>
<evidence type="ECO:0000256" key="1">
    <source>
        <dbReference type="ARBA" id="ARBA00022535"/>
    </source>
</evidence>
<dbReference type="Pfam" id="PF01590">
    <property type="entry name" value="GAF"/>
    <property type="match status" value="3"/>
</dbReference>
<feature type="region of interest" description="Disordered" evidence="8">
    <location>
        <begin position="1030"/>
        <end position="1140"/>
    </location>
</feature>
<organism evidence="11 12">
    <name type="scientific">Cafeteria roenbergensis</name>
    <name type="common">Marine flagellate</name>
    <dbReference type="NCBI Taxonomy" id="33653"/>
    <lineage>
        <taxon>Eukaryota</taxon>
        <taxon>Sar</taxon>
        <taxon>Stramenopiles</taxon>
        <taxon>Bigyra</taxon>
        <taxon>Opalozoa</taxon>
        <taxon>Bicosoecida</taxon>
        <taxon>Cafeteriaceae</taxon>
        <taxon>Cafeteria</taxon>
    </lineage>
</organism>
<keyword evidence="1" id="KW-0140">cGMP</keyword>
<dbReference type="Pfam" id="PF00233">
    <property type="entry name" value="PDEase_I"/>
    <property type="match status" value="1"/>
</dbReference>
<dbReference type="EC" id="3.1.4.-" evidence="7"/>
<dbReference type="GO" id="GO:0046872">
    <property type="term" value="F:metal ion binding"/>
    <property type="evidence" value="ECO:0007669"/>
    <property type="project" value="UniProtKB-KW"/>
</dbReference>
<feature type="compositionally biased region" description="Low complexity" evidence="8">
    <location>
        <begin position="485"/>
        <end position="508"/>
    </location>
</feature>
<dbReference type="EMBL" id="VLTM01000005">
    <property type="protein sequence ID" value="KAA0167436.1"/>
    <property type="molecule type" value="Genomic_DNA"/>
</dbReference>
<feature type="region of interest" description="Disordered" evidence="8">
    <location>
        <begin position="562"/>
        <end position="589"/>
    </location>
</feature>
<evidence type="ECO:0000256" key="4">
    <source>
        <dbReference type="PIRSR" id="PIRSR623088-1"/>
    </source>
</evidence>
<dbReference type="InterPro" id="IPR023088">
    <property type="entry name" value="PDEase"/>
</dbReference>
<dbReference type="SUPFAM" id="SSF55781">
    <property type="entry name" value="GAF domain-like"/>
    <property type="match status" value="3"/>
</dbReference>
<feature type="binding site" evidence="6">
    <location>
        <position position="1321"/>
    </location>
    <ligand>
        <name>Zn(2+)</name>
        <dbReference type="ChEBI" id="CHEBI:29105"/>
        <label>2</label>
    </ligand>
</feature>
<keyword evidence="2 6" id="KW-0479">Metal-binding</keyword>
<feature type="binding site" evidence="6">
    <location>
        <position position="1434"/>
    </location>
    <ligand>
        <name>Zn(2+)</name>
        <dbReference type="ChEBI" id="CHEBI:29105"/>
        <label>1</label>
    </ligand>
</feature>
<dbReference type="InterPro" id="IPR036971">
    <property type="entry name" value="PDEase_catalytic_dom_sf"/>
</dbReference>
<name>A0A5A8DPW6_CAFRO</name>
<feature type="region of interest" description="Disordered" evidence="8">
    <location>
        <begin position="355"/>
        <end position="405"/>
    </location>
</feature>
<sequence length="1538" mass="160834">MRAGFAQQPGAKADGRRRAGMAAPGGGTQVSPRAGRGTASSMYGVGQSGGAREGAADSLRLGRHFSQEAGAPSAGRRTGWASADRRGAPRLDTRSAKAARPAALGFGGMGSPSGSPVMGLHSASVGQSGPLSRNAALAPSSRSFMMAGAASLSHTPSGNGSAPSGGHGAAGSGQGGDLAGARGHFVDGSPSPPTVGQVVTLPTSAPRSGRSPAYKWQAALAGVVKQLWHETACLRRESDGGNMSIHRVPGDWAGVEGTCGEVVRPIEALARPKEVAARVHDLLDLNHRYSLFIDTFESILSQPSTHGVLEAVTQATEQVLGLEPGCVRLLVADPRIAKLFLVNLDSEAACNKAAAGAARAGPPPRPHRPDAEPPSGSPRSGASSARAVVSASEESPSAPAVGQGTVPMSMAQELLTFRMRNLSELAEMEDAIGPARTVSRHLKYDGGAAAKAYTIERESGAGAKSSPGMISRSLGSGGGSDSETRAAAASSAGAASATDDSPAAGSGAPEARAGTALTATTSRSGAADPGDWALPDATGLAAIQCQVIVAAANQKRTAVASSETATDLDTSHGHSRLHIPTARSDPADATGISLEAKAGEREVRPAPVRAALAAPILDSDASRMYGVLEIHSDDPDKFVASDKHLLEAFASTAARCIRGVGLLVATRTAVQRSTKLLSMTRHALSEDDLGNVVKRIVETGYDLIPADRVSVFLVDREAEELVLIVSEDAAGYHMPIGAGIAGAVATSGQVENVADAYTDVRFNQSFDKQTNYRTRSVLAVPVHKAKGDVIAVIQAINRTDGEPFNAEDEAMLRAVANAAAVALTQARLLKDAHAETDKALALVEAGSIIEQAERRSSDLYQMLNDLVSKVASRLVPSDKMTLFLVDEIKGELVFRLTKDEGEGLKDLRIPIGFGIAGAVAKTGRVENIPEAYEDKRFTKEVDRKTGYRTRSVLVVPIVDPSTKRVVAVLQAINKRGGGRFTRTDEKIFQAFASNIASSISKRVMQAAYDRVMGDPAEELQRSLLSQFLNRSESTAAPAPPAAGQAALGTASTAGSTKSRARRRSVAWGRAKGGPGSAERPGGILQPVSIPKGQSLSSAIGAASPLPAGAGSGRGLSPDRASSRTLPATPPGSPRFAGEPKSASAAVAAAAAGSSQLKRTQSSDLIQAAAAGALGEGAELEAKGVIAAEGDWPGSLIGGAILKSAPLSLPEGPVPFRGAWPPRMVEFSFNTLAESHEDLCRCVLDMCYDLGLVQFFHLDSRKILRFMNELSVRYRDNPYHTFEHGVSVAHVAFVVASRCPAASRLMSEVDRLALILGCAAHDVEHPGWNNAFEVATMSPLAIRYNDQSVLENHHAATMFRILDVDGTDVLSDLPQQLFVRFRKVALRGILATDMAHHGKLVERARELTPDLDASFPGDEVTKACTLAEFVFHTADICNSALPAFEVVRDWAVRVCQEFTNQAALEVEHGMVPLPHMLGLDDEHVLAKSQVFFAGSIVRPLYAAVVVALPQIRETVDNIDRNVQRWKEVVAETAPKPAAS</sequence>
<proteinExistence type="inferred from homology"/>
<dbReference type="GO" id="GO:0007165">
    <property type="term" value="P:signal transduction"/>
    <property type="evidence" value="ECO:0007669"/>
    <property type="project" value="InterPro"/>
</dbReference>
<dbReference type="InterPro" id="IPR003018">
    <property type="entry name" value="GAF"/>
</dbReference>
<reference evidence="10" key="2">
    <citation type="submission" date="2021-01" db="EMBL/GenBank/DDBJ databases">
        <authorList>
            <person name="Corre E."/>
            <person name="Pelletier E."/>
            <person name="Niang G."/>
            <person name="Scheremetjew M."/>
            <person name="Finn R."/>
            <person name="Kale V."/>
            <person name="Holt S."/>
            <person name="Cochrane G."/>
            <person name="Meng A."/>
            <person name="Brown T."/>
            <person name="Cohen L."/>
        </authorList>
    </citation>
    <scope>NUCLEOTIDE SEQUENCE</scope>
    <source>
        <strain evidence="10">E4-10</strain>
    </source>
</reference>
<dbReference type="CDD" id="cd00077">
    <property type="entry name" value="HDc"/>
    <property type="match status" value="1"/>
</dbReference>
<protein>
    <recommendedName>
        <fullName evidence="7">Phosphodiesterase</fullName>
        <ecNumber evidence="7">3.1.4.-</ecNumber>
    </recommendedName>
</protein>
<dbReference type="InterPro" id="IPR029016">
    <property type="entry name" value="GAF-like_dom_sf"/>
</dbReference>
<dbReference type="InterPro" id="IPR002073">
    <property type="entry name" value="PDEase_catalytic_dom"/>
</dbReference>
<feature type="binding site" evidence="5">
    <location>
        <position position="1321"/>
    </location>
    <ligand>
        <name>AMP</name>
        <dbReference type="ChEBI" id="CHEBI:456215"/>
    </ligand>
</feature>
<evidence type="ECO:0000313" key="10">
    <source>
        <dbReference type="EMBL" id="CAD8569967.1"/>
    </source>
</evidence>